<dbReference type="Proteomes" id="UP000199475">
    <property type="component" value="Unassembled WGS sequence"/>
</dbReference>
<evidence type="ECO:0000256" key="1">
    <source>
        <dbReference type="SAM" id="MobiDB-lite"/>
    </source>
</evidence>
<feature type="transmembrane region" description="Helical" evidence="2">
    <location>
        <begin position="56"/>
        <end position="74"/>
    </location>
</feature>
<evidence type="ECO:0000256" key="2">
    <source>
        <dbReference type="SAM" id="Phobius"/>
    </source>
</evidence>
<evidence type="ECO:0008006" key="5">
    <source>
        <dbReference type="Google" id="ProtNLM"/>
    </source>
</evidence>
<sequence>MALTRRWPATLAGATGALVAGIGGNAAESAAVSGVGWAAVAGVALSLMLHSWGLRVIGALVVLLAVLGAVLAFLSEPWFVLAFLVVALSGVVIALRGPGWASTRRRREPADDPWKRMDAGEDPTLP</sequence>
<keyword evidence="2" id="KW-0812">Transmembrane</keyword>
<dbReference type="AlphaFoldDB" id="A0A1G9M1H9"/>
<name>A0A1G9M1H9_9ACTN</name>
<protein>
    <recommendedName>
        <fullName evidence="5">Tryptophan-associated transmembrane protein (Trp_oprn_chp)</fullName>
    </recommendedName>
</protein>
<proteinExistence type="predicted"/>
<gene>
    <name evidence="3" type="ORF">SAMN04488242_2462</name>
</gene>
<reference evidence="3 4" key="1">
    <citation type="submission" date="2016-10" db="EMBL/GenBank/DDBJ databases">
        <authorList>
            <person name="de Groot N.N."/>
        </authorList>
    </citation>
    <scope>NUCLEOTIDE SEQUENCE [LARGE SCALE GENOMIC DNA]</scope>
    <source>
        <strain evidence="3 4">CGMCC 1.9159</strain>
    </source>
</reference>
<evidence type="ECO:0000313" key="4">
    <source>
        <dbReference type="Proteomes" id="UP000199475"/>
    </source>
</evidence>
<keyword evidence="2" id="KW-1133">Transmembrane helix</keyword>
<dbReference type="RefSeq" id="WP_093252617.1">
    <property type="nucleotide sequence ID" value="NZ_FNGP01000004.1"/>
</dbReference>
<dbReference type="OrthoDB" id="3712369at2"/>
<keyword evidence="2" id="KW-0472">Membrane</keyword>
<feature type="region of interest" description="Disordered" evidence="1">
    <location>
        <begin position="99"/>
        <end position="126"/>
    </location>
</feature>
<evidence type="ECO:0000313" key="3">
    <source>
        <dbReference type="EMBL" id="SDL68119.1"/>
    </source>
</evidence>
<feature type="transmembrane region" description="Helical" evidence="2">
    <location>
        <begin position="80"/>
        <end position="97"/>
    </location>
</feature>
<accession>A0A1G9M1H9</accession>
<dbReference type="STRING" id="686624.SAMN04488242_2462"/>
<feature type="transmembrane region" description="Helical" evidence="2">
    <location>
        <begin position="7"/>
        <end position="24"/>
    </location>
</feature>
<keyword evidence="4" id="KW-1185">Reference proteome</keyword>
<feature type="transmembrane region" description="Helical" evidence="2">
    <location>
        <begin position="30"/>
        <end position="49"/>
    </location>
</feature>
<feature type="compositionally biased region" description="Basic and acidic residues" evidence="1">
    <location>
        <begin position="108"/>
        <end position="119"/>
    </location>
</feature>
<dbReference type="EMBL" id="FNGP01000004">
    <property type="protein sequence ID" value="SDL68119.1"/>
    <property type="molecule type" value="Genomic_DNA"/>
</dbReference>
<organism evidence="3 4">
    <name type="scientific">Tessaracoccus oleiagri</name>
    <dbReference type="NCBI Taxonomy" id="686624"/>
    <lineage>
        <taxon>Bacteria</taxon>
        <taxon>Bacillati</taxon>
        <taxon>Actinomycetota</taxon>
        <taxon>Actinomycetes</taxon>
        <taxon>Propionibacteriales</taxon>
        <taxon>Propionibacteriaceae</taxon>
        <taxon>Tessaracoccus</taxon>
    </lineage>
</organism>